<dbReference type="RefSeq" id="WP_191840572.1">
    <property type="nucleotide sequence ID" value="NZ_BAAALB010000026.1"/>
</dbReference>
<dbReference type="SUPFAM" id="SSF53822">
    <property type="entry name" value="Periplasmic binding protein-like I"/>
    <property type="match status" value="1"/>
</dbReference>
<dbReference type="SMART" id="SM00354">
    <property type="entry name" value="HTH_LACI"/>
    <property type="match status" value="1"/>
</dbReference>
<dbReference type="EMBL" id="BONG01000050">
    <property type="protein sequence ID" value="GIF92723.1"/>
    <property type="molecule type" value="Genomic_DNA"/>
</dbReference>
<proteinExistence type="predicted"/>
<dbReference type="InterPro" id="IPR028082">
    <property type="entry name" value="Peripla_BP_I"/>
</dbReference>
<dbReference type="GO" id="GO:0003700">
    <property type="term" value="F:DNA-binding transcription factor activity"/>
    <property type="evidence" value="ECO:0007669"/>
    <property type="project" value="TreeGrafter"/>
</dbReference>
<keyword evidence="3" id="KW-0804">Transcription</keyword>
<dbReference type="PANTHER" id="PTHR30146">
    <property type="entry name" value="LACI-RELATED TRANSCRIPTIONAL REPRESSOR"/>
    <property type="match status" value="1"/>
</dbReference>
<dbReference type="CDD" id="cd01392">
    <property type="entry name" value="HTH_LacI"/>
    <property type="match status" value="1"/>
</dbReference>
<dbReference type="Pfam" id="PF13377">
    <property type="entry name" value="Peripla_BP_3"/>
    <property type="match status" value="1"/>
</dbReference>
<protein>
    <submittedName>
        <fullName evidence="5">LacI family transcriptional regulator</fullName>
    </submittedName>
</protein>
<dbReference type="InterPro" id="IPR000843">
    <property type="entry name" value="HTH_LacI"/>
</dbReference>
<dbReference type="Gene3D" id="3.40.50.2300">
    <property type="match status" value="2"/>
</dbReference>
<name>A0A8J3K4H7_9ACTN</name>
<comment type="caution">
    <text evidence="5">The sequence shown here is derived from an EMBL/GenBank/DDBJ whole genome shotgun (WGS) entry which is preliminary data.</text>
</comment>
<feature type="domain" description="HTH lacI-type" evidence="4">
    <location>
        <begin position="20"/>
        <end position="74"/>
    </location>
</feature>
<dbReference type="PROSITE" id="PS50932">
    <property type="entry name" value="HTH_LACI_2"/>
    <property type="match status" value="1"/>
</dbReference>
<dbReference type="PRINTS" id="PR00036">
    <property type="entry name" value="HTHLACI"/>
</dbReference>
<evidence type="ECO:0000313" key="6">
    <source>
        <dbReference type="Proteomes" id="UP000619293"/>
    </source>
</evidence>
<evidence type="ECO:0000256" key="3">
    <source>
        <dbReference type="ARBA" id="ARBA00023163"/>
    </source>
</evidence>
<keyword evidence="2" id="KW-0238">DNA-binding</keyword>
<dbReference type="PROSITE" id="PS00356">
    <property type="entry name" value="HTH_LACI_1"/>
    <property type="match status" value="1"/>
</dbReference>
<dbReference type="SUPFAM" id="SSF47413">
    <property type="entry name" value="lambda repressor-like DNA-binding domains"/>
    <property type="match status" value="1"/>
</dbReference>
<dbReference type="Pfam" id="PF00356">
    <property type="entry name" value="LacI"/>
    <property type="match status" value="1"/>
</dbReference>
<sequence length="348" mass="36229">MTYGSASTPHPGPAGAATPATLAEVARAAGVSIATASRVLNNSSQVSAEAYQRVCDAASRLGYRRRRAAWGRSSAGARAVAAVVHAGHRLVYTEPFFARFLGAAETELARYDLPLLVTNVSGTLAETVGRYLRAGNVAGVIIVSDHGPLPLSGSLAALGLPITVVGRPLHPYQLPYVDADNRGGARAAVEYLLGRGYRTIGHIAAPPDTGPGADRLAGYRDAIQASGRTDLPVAYGDWSQASAAHAMQRLLDQRPQLDAVFAASDVMAAGAVRYLRQAGRRIPDDVAVVGFDDHALAAQVRPALTTVRQPVELMGATAVQGLLAAAAGEAPREYATVLPTELVVRDSA</sequence>
<accession>A0A8J3K4H7</accession>
<keyword evidence="6" id="KW-1185">Reference proteome</keyword>
<evidence type="ECO:0000256" key="1">
    <source>
        <dbReference type="ARBA" id="ARBA00023015"/>
    </source>
</evidence>
<dbReference type="PANTHER" id="PTHR30146:SF109">
    <property type="entry name" value="HTH-TYPE TRANSCRIPTIONAL REGULATOR GALS"/>
    <property type="match status" value="1"/>
</dbReference>
<reference evidence="5 6" key="1">
    <citation type="submission" date="2021-01" db="EMBL/GenBank/DDBJ databases">
        <title>Whole genome shotgun sequence of Catellatospora chokoriensis NBRC 107358.</title>
        <authorList>
            <person name="Komaki H."/>
            <person name="Tamura T."/>
        </authorList>
    </citation>
    <scope>NUCLEOTIDE SEQUENCE [LARGE SCALE GENOMIC DNA]</scope>
    <source>
        <strain evidence="5 6">NBRC 107358</strain>
    </source>
</reference>
<gene>
    <name evidence="5" type="ORF">Cch02nite_61670</name>
</gene>
<evidence type="ECO:0000259" key="4">
    <source>
        <dbReference type="PROSITE" id="PS50932"/>
    </source>
</evidence>
<dbReference type="AlphaFoldDB" id="A0A8J3K4H7"/>
<evidence type="ECO:0000313" key="5">
    <source>
        <dbReference type="EMBL" id="GIF92723.1"/>
    </source>
</evidence>
<organism evidence="5 6">
    <name type="scientific">Catellatospora chokoriensis</name>
    <dbReference type="NCBI Taxonomy" id="310353"/>
    <lineage>
        <taxon>Bacteria</taxon>
        <taxon>Bacillati</taxon>
        <taxon>Actinomycetota</taxon>
        <taxon>Actinomycetes</taxon>
        <taxon>Micromonosporales</taxon>
        <taxon>Micromonosporaceae</taxon>
        <taxon>Catellatospora</taxon>
    </lineage>
</organism>
<dbReference type="GO" id="GO:0000976">
    <property type="term" value="F:transcription cis-regulatory region binding"/>
    <property type="evidence" value="ECO:0007669"/>
    <property type="project" value="TreeGrafter"/>
</dbReference>
<dbReference type="InterPro" id="IPR046335">
    <property type="entry name" value="LacI/GalR-like_sensor"/>
</dbReference>
<dbReference type="Gene3D" id="1.10.260.40">
    <property type="entry name" value="lambda repressor-like DNA-binding domains"/>
    <property type="match status" value="1"/>
</dbReference>
<evidence type="ECO:0000256" key="2">
    <source>
        <dbReference type="ARBA" id="ARBA00023125"/>
    </source>
</evidence>
<dbReference type="Proteomes" id="UP000619293">
    <property type="component" value="Unassembled WGS sequence"/>
</dbReference>
<keyword evidence="1" id="KW-0805">Transcription regulation</keyword>
<dbReference type="InterPro" id="IPR010982">
    <property type="entry name" value="Lambda_DNA-bd_dom_sf"/>
</dbReference>
<dbReference type="CDD" id="cd06267">
    <property type="entry name" value="PBP1_LacI_sugar_binding-like"/>
    <property type="match status" value="1"/>
</dbReference>